<evidence type="ECO:0000256" key="1">
    <source>
        <dbReference type="ARBA" id="ARBA00022490"/>
    </source>
</evidence>
<keyword evidence="3 7" id="KW-0489">Methyltransferase</keyword>
<dbReference type="InterPro" id="IPR029063">
    <property type="entry name" value="SAM-dependent_MTases_sf"/>
</dbReference>
<gene>
    <name evidence="7" type="ORF">OH136_02180</name>
</gene>
<dbReference type="InterPro" id="IPR007848">
    <property type="entry name" value="Small_mtfrase_dom"/>
</dbReference>
<evidence type="ECO:0000256" key="5">
    <source>
        <dbReference type="ARBA" id="ARBA00022691"/>
    </source>
</evidence>
<dbReference type="GO" id="GO:0006364">
    <property type="term" value="P:rRNA processing"/>
    <property type="evidence" value="ECO:0007669"/>
    <property type="project" value="UniProtKB-KW"/>
</dbReference>
<dbReference type="GO" id="GO:0008757">
    <property type="term" value="F:S-adenosylmethionine-dependent methyltransferase activity"/>
    <property type="evidence" value="ECO:0007669"/>
    <property type="project" value="InterPro"/>
</dbReference>
<reference evidence="7" key="1">
    <citation type="submission" date="2022-10" db="EMBL/GenBank/DDBJ databases">
        <authorList>
            <person name="Yue Y."/>
        </authorList>
    </citation>
    <scope>NUCLEOTIDE SEQUENCE</scope>
    <source>
        <strain evidence="7">Z654</strain>
    </source>
</reference>
<dbReference type="InterPro" id="IPR002052">
    <property type="entry name" value="DNA_methylase_N6_adenine_CS"/>
</dbReference>
<dbReference type="RefSeq" id="WP_263952197.1">
    <property type="nucleotide sequence ID" value="NZ_JAOYFC010000001.1"/>
</dbReference>
<dbReference type="Proteomes" id="UP001208041">
    <property type="component" value="Unassembled WGS sequence"/>
</dbReference>
<dbReference type="PANTHER" id="PTHR47816:SF4">
    <property type="entry name" value="RIBOSOMAL RNA SMALL SUBUNIT METHYLTRANSFERASE C"/>
    <property type="match status" value="1"/>
</dbReference>
<dbReference type="InterPro" id="IPR046977">
    <property type="entry name" value="RsmC/RlmG"/>
</dbReference>
<keyword evidence="5" id="KW-0949">S-adenosyl-L-methionine</keyword>
<proteinExistence type="predicted"/>
<keyword evidence="2" id="KW-0698">rRNA processing</keyword>
<evidence type="ECO:0000259" key="6">
    <source>
        <dbReference type="Pfam" id="PF05175"/>
    </source>
</evidence>
<protein>
    <submittedName>
        <fullName evidence="7">Class I SAM-dependent methyltransferase</fullName>
    </submittedName>
</protein>
<dbReference type="PANTHER" id="PTHR47816">
    <property type="entry name" value="RIBOSOMAL RNA SMALL SUBUNIT METHYLTRANSFERASE C"/>
    <property type="match status" value="1"/>
</dbReference>
<dbReference type="AlphaFoldDB" id="A0AAE3IZH9"/>
<evidence type="ECO:0000256" key="2">
    <source>
        <dbReference type="ARBA" id="ARBA00022552"/>
    </source>
</evidence>
<evidence type="ECO:0000256" key="4">
    <source>
        <dbReference type="ARBA" id="ARBA00022679"/>
    </source>
</evidence>
<evidence type="ECO:0000313" key="8">
    <source>
        <dbReference type="Proteomes" id="UP001208041"/>
    </source>
</evidence>
<feature type="domain" description="Methyltransferase small" evidence="6">
    <location>
        <begin position="159"/>
        <end position="321"/>
    </location>
</feature>
<comment type="caution">
    <text evidence="7">The sequence shown here is derived from an EMBL/GenBank/DDBJ whole genome shotgun (WGS) entry which is preliminary data.</text>
</comment>
<keyword evidence="1" id="KW-0963">Cytoplasm</keyword>
<dbReference type="CDD" id="cd02440">
    <property type="entry name" value="AdoMet_MTases"/>
    <property type="match status" value="1"/>
</dbReference>
<name>A0AAE3IZH9_9RHOB</name>
<keyword evidence="8" id="KW-1185">Reference proteome</keyword>
<dbReference type="GO" id="GO:0003676">
    <property type="term" value="F:nucleic acid binding"/>
    <property type="evidence" value="ECO:0007669"/>
    <property type="project" value="InterPro"/>
</dbReference>
<evidence type="ECO:0000313" key="7">
    <source>
        <dbReference type="EMBL" id="MCV6823351.1"/>
    </source>
</evidence>
<dbReference type="Pfam" id="PF05175">
    <property type="entry name" value="MTS"/>
    <property type="match status" value="1"/>
</dbReference>
<dbReference type="GO" id="GO:0032259">
    <property type="term" value="P:methylation"/>
    <property type="evidence" value="ECO:0007669"/>
    <property type="project" value="UniProtKB-KW"/>
</dbReference>
<dbReference type="EMBL" id="JAOYFC010000001">
    <property type="protein sequence ID" value="MCV6823351.1"/>
    <property type="molecule type" value="Genomic_DNA"/>
</dbReference>
<dbReference type="PROSITE" id="PS00092">
    <property type="entry name" value="N6_MTASE"/>
    <property type="match status" value="1"/>
</dbReference>
<evidence type="ECO:0000256" key="3">
    <source>
        <dbReference type="ARBA" id="ARBA00022603"/>
    </source>
</evidence>
<dbReference type="GO" id="GO:0008170">
    <property type="term" value="F:N-methyltransferase activity"/>
    <property type="evidence" value="ECO:0007669"/>
    <property type="project" value="UniProtKB-ARBA"/>
</dbReference>
<dbReference type="SUPFAM" id="SSF53335">
    <property type="entry name" value="S-adenosyl-L-methionine-dependent methyltransferases"/>
    <property type="match status" value="1"/>
</dbReference>
<sequence>MQNQRITLSLEGGGLSLPEEGQILVFNATPESDLDSLPKERVVAVQGFKPDYDALAGAGYSVVTAPEGTYAMAIVFLPRAKAEARAMIEAATRFCPDGLVVVDGQKTDGIDGIYKACRKVADCSSAFSKSHGKTFWFPAVHAFEDWAAPQDPTEVAPGFVTRPGVFSADGIDPGSKILADLLPEKLGADVADFGAGWGWLSAQVLTRESVKSLHLVEADHAALECARENIADPRAEFHWADVTRYKSLPAFDTVVMNPPFHTSRAADPAIGKAFLAAAARFLKPRGHLWVVANRHLPYEADLNELYRNVEEVGGDNRFKVFHASQPAQKTRNI</sequence>
<accession>A0AAE3IZH9</accession>
<keyword evidence="4" id="KW-0808">Transferase</keyword>
<dbReference type="Gene3D" id="3.40.50.150">
    <property type="entry name" value="Vaccinia Virus protein VP39"/>
    <property type="match status" value="2"/>
</dbReference>
<organism evidence="7 8">
    <name type="scientific">Halocynthiibacter halioticoli</name>
    <dbReference type="NCBI Taxonomy" id="2986804"/>
    <lineage>
        <taxon>Bacteria</taxon>
        <taxon>Pseudomonadati</taxon>
        <taxon>Pseudomonadota</taxon>
        <taxon>Alphaproteobacteria</taxon>
        <taxon>Rhodobacterales</taxon>
        <taxon>Paracoccaceae</taxon>
        <taxon>Halocynthiibacter</taxon>
    </lineage>
</organism>